<dbReference type="PANTHER" id="PTHR33737">
    <property type="entry name" value="OS05G0121800 PROTEIN"/>
    <property type="match status" value="1"/>
</dbReference>
<feature type="compositionally biased region" description="Low complexity" evidence="1">
    <location>
        <begin position="400"/>
        <end position="410"/>
    </location>
</feature>
<keyword evidence="3" id="KW-1185">Reference proteome</keyword>
<dbReference type="AlphaFoldDB" id="A0AAN7GYA8"/>
<feature type="region of interest" description="Disordered" evidence="1">
    <location>
        <begin position="310"/>
        <end position="359"/>
    </location>
</feature>
<feature type="region of interest" description="Disordered" evidence="1">
    <location>
        <begin position="388"/>
        <end position="419"/>
    </location>
</feature>
<feature type="compositionally biased region" description="Polar residues" evidence="1">
    <location>
        <begin position="512"/>
        <end position="521"/>
    </location>
</feature>
<dbReference type="GO" id="GO:0008017">
    <property type="term" value="F:microtubule binding"/>
    <property type="evidence" value="ECO:0007669"/>
    <property type="project" value="InterPro"/>
</dbReference>
<feature type="region of interest" description="Disordered" evidence="1">
    <location>
        <begin position="167"/>
        <end position="277"/>
    </location>
</feature>
<feature type="region of interest" description="Disordered" evidence="1">
    <location>
        <begin position="494"/>
        <end position="578"/>
    </location>
</feature>
<feature type="compositionally biased region" description="Polar residues" evidence="1">
    <location>
        <begin position="340"/>
        <end position="353"/>
    </location>
</feature>
<dbReference type="InterPro" id="IPR045882">
    <property type="entry name" value="GPT1/2"/>
</dbReference>
<evidence type="ECO:0000313" key="3">
    <source>
        <dbReference type="Proteomes" id="UP001345219"/>
    </source>
</evidence>
<evidence type="ECO:0000256" key="1">
    <source>
        <dbReference type="SAM" id="MobiDB-lite"/>
    </source>
</evidence>
<reference evidence="2 3" key="1">
    <citation type="journal article" date="2023" name="Hortic Res">
        <title>Pangenome of water caltrop reveals structural variations and asymmetric subgenome divergence after allopolyploidization.</title>
        <authorList>
            <person name="Zhang X."/>
            <person name="Chen Y."/>
            <person name="Wang L."/>
            <person name="Yuan Y."/>
            <person name="Fang M."/>
            <person name="Shi L."/>
            <person name="Lu R."/>
            <person name="Comes H.P."/>
            <person name="Ma Y."/>
            <person name="Chen Y."/>
            <person name="Huang G."/>
            <person name="Zhou Y."/>
            <person name="Zheng Z."/>
            <person name="Qiu Y."/>
        </authorList>
    </citation>
    <scope>NUCLEOTIDE SEQUENCE [LARGE SCALE GENOMIC DNA]</scope>
    <source>
        <tissue evidence="2">Roots</tissue>
    </source>
</reference>
<protein>
    <submittedName>
        <fullName evidence="2">Uncharacterized protein</fullName>
    </submittedName>
</protein>
<name>A0AAN7GYA8_9MYRT</name>
<accession>A0AAN7GYA8</accession>
<feature type="compositionally biased region" description="Low complexity" evidence="1">
    <location>
        <begin position="237"/>
        <end position="247"/>
    </location>
</feature>
<feature type="compositionally biased region" description="Low complexity" evidence="1">
    <location>
        <begin position="191"/>
        <end position="206"/>
    </location>
</feature>
<dbReference type="PANTHER" id="PTHR33737:SF2">
    <property type="entry name" value="OS12G0102700 PROTEIN"/>
    <property type="match status" value="1"/>
</dbReference>
<dbReference type="EMBL" id="JAXIOK010000018">
    <property type="protein sequence ID" value="KAK4749342.1"/>
    <property type="molecule type" value="Genomic_DNA"/>
</dbReference>
<gene>
    <name evidence="2" type="ORF">SAY87_026791</name>
</gene>
<dbReference type="Proteomes" id="UP001345219">
    <property type="component" value="Chromosome 21"/>
</dbReference>
<evidence type="ECO:0000313" key="2">
    <source>
        <dbReference type="EMBL" id="KAK4749342.1"/>
    </source>
</evidence>
<sequence>MGEGYVVEFDVKELSLIDFSFEDDCLIDTSPSRHFGPQFLDGELLHHLDLEKADEEGKDLDSEPLESFQECASKTPEDYHLRKSLAWDTAFFTGDGVLEPEELTSIIENGKKEKHKLPMILEETRRSMESISTLASDTLTLESLEADLFEDIRASIQKSTKTFNIQTFGGGTGQSSSRAHAHHSLRKRDLTSPGKLKLKPTLKSSSQGMIRPGKKIDQVPGQRRVSQVPSVAEGVGSSSLPSKPPKSGFRNPIPSSKKMDSLGPSDLKPIKNNIEDKLPVSTSARSLIPRSSSRSSLVRAVSVKANMITPSSDSLASNSDKSRRTSVNLGSKAGPKLRKSSSASSFMLETPPTSNSSCLSSHLMSTIKVTSSTSPASSISEWSLDSSSLSSNVEQRSNDSKASFKPSSSDKSSDGDDTQQLDVLKSCGYAISNLHVKHGSTGKTLLPDTIRPSSLRMPSPKIGFFDGMKSGPTPNAEQRSPHVTPIGLLKVRATSKLDGSMNRGNIVKSQPPRATTRSNSMKGDVPRQHSARNHKSLPLESSSSAEKVSRASRNVNDSSLHTSLRGVSRVSPKSGSRD</sequence>
<proteinExistence type="predicted"/>
<organism evidence="2 3">
    <name type="scientific">Trapa incisa</name>
    <dbReference type="NCBI Taxonomy" id="236973"/>
    <lineage>
        <taxon>Eukaryota</taxon>
        <taxon>Viridiplantae</taxon>
        <taxon>Streptophyta</taxon>
        <taxon>Embryophyta</taxon>
        <taxon>Tracheophyta</taxon>
        <taxon>Spermatophyta</taxon>
        <taxon>Magnoliopsida</taxon>
        <taxon>eudicotyledons</taxon>
        <taxon>Gunneridae</taxon>
        <taxon>Pentapetalae</taxon>
        <taxon>rosids</taxon>
        <taxon>malvids</taxon>
        <taxon>Myrtales</taxon>
        <taxon>Lythraceae</taxon>
        <taxon>Trapa</taxon>
    </lineage>
</organism>
<comment type="caution">
    <text evidence="2">The sequence shown here is derived from an EMBL/GenBank/DDBJ whole genome shotgun (WGS) entry which is preliminary data.</text>
</comment>